<keyword evidence="2" id="KW-1185">Reference proteome</keyword>
<evidence type="ECO:0008006" key="3">
    <source>
        <dbReference type="Google" id="ProtNLM"/>
    </source>
</evidence>
<gene>
    <name evidence="1" type="ORF">MUN86_27680</name>
</gene>
<accession>A0ABY4GE81</accession>
<evidence type="ECO:0000313" key="2">
    <source>
        <dbReference type="Proteomes" id="UP000830401"/>
    </source>
</evidence>
<geneLocation type="plasmid" evidence="1 2">
    <name>unnamed4</name>
</geneLocation>
<dbReference type="EMBL" id="CP095065">
    <property type="protein sequence ID" value="UOQ69237.1"/>
    <property type="molecule type" value="Genomic_DNA"/>
</dbReference>
<sequence length="69" mass="7974">MAHLKISESAYQTIAERFPIAEREVNLFRSEFFVVAAVTSDLLLTNTKYEMALKKLFEWVMGFIKSISL</sequence>
<keyword evidence="1" id="KW-0614">Plasmid</keyword>
<evidence type="ECO:0000313" key="1">
    <source>
        <dbReference type="EMBL" id="UOQ69237.1"/>
    </source>
</evidence>
<organism evidence="1 2">
    <name type="scientific">Hymenobacter volaticus</name>
    <dbReference type="NCBI Taxonomy" id="2932254"/>
    <lineage>
        <taxon>Bacteria</taxon>
        <taxon>Pseudomonadati</taxon>
        <taxon>Bacteroidota</taxon>
        <taxon>Cytophagia</taxon>
        <taxon>Cytophagales</taxon>
        <taxon>Hymenobacteraceae</taxon>
        <taxon>Hymenobacter</taxon>
    </lineage>
</organism>
<name>A0ABY4GE81_9BACT</name>
<proteinExistence type="predicted"/>
<reference evidence="1" key="1">
    <citation type="submission" date="2022-04" db="EMBL/GenBank/DDBJ databases">
        <title>Hymenobacter sp. isolated from the air.</title>
        <authorList>
            <person name="Won M."/>
            <person name="Lee C.-M."/>
            <person name="Woen H.-Y."/>
            <person name="Kwon S.-W."/>
        </authorList>
    </citation>
    <scope>NUCLEOTIDE SEQUENCE</scope>
    <source>
        <strain evidence="1">5420S-77</strain>
        <plasmid evidence="1">unnamed4</plasmid>
    </source>
</reference>
<protein>
    <recommendedName>
        <fullName evidence="3">HEPN domain-containing protein</fullName>
    </recommendedName>
</protein>
<dbReference type="Proteomes" id="UP000830401">
    <property type="component" value="Plasmid unnamed4"/>
</dbReference>